<dbReference type="SUPFAM" id="SSF53335">
    <property type="entry name" value="S-adenosyl-L-methionine-dependent methyltransferases"/>
    <property type="match status" value="1"/>
</dbReference>
<dbReference type="AlphaFoldDB" id="F0NNE8"/>
<dbReference type="PANTHER" id="PTHR34203">
    <property type="entry name" value="METHYLTRANSFERASE, FKBM FAMILY PROTEIN"/>
    <property type="match status" value="1"/>
</dbReference>
<name>F0NNE8_SACI0</name>
<evidence type="ECO:0000313" key="3">
    <source>
        <dbReference type="Proteomes" id="UP000006395"/>
    </source>
</evidence>
<keyword evidence="2" id="KW-0489">Methyltransferase</keyword>
<dbReference type="InterPro" id="IPR052514">
    <property type="entry name" value="SAM-dependent_MTase"/>
</dbReference>
<dbReference type="Pfam" id="PF05050">
    <property type="entry name" value="Methyltransf_21"/>
    <property type="match status" value="1"/>
</dbReference>
<dbReference type="KEGG" id="sih:SiH_0544"/>
<keyword evidence="2" id="KW-0808">Transferase</keyword>
<organism evidence="2 3">
    <name type="scientific">Saccharolobus islandicus (strain HVE10/4)</name>
    <name type="common">Sulfolobus islandicus</name>
    <dbReference type="NCBI Taxonomy" id="930943"/>
    <lineage>
        <taxon>Archaea</taxon>
        <taxon>Thermoproteota</taxon>
        <taxon>Thermoprotei</taxon>
        <taxon>Sulfolobales</taxon>
        <taxon>Sulfolobaceae</taxon>
        <taxon>Saccharolobus</taxon>
    </lineage>
</organism>
<evidence type="ECO:0000259" key="1">
    <source>
        <dbReference type="Pfam" id="PF05050"/>
    </source>
</evidence>
<dbReference type="InterPro" id="IPR029063">
    <property type="entry name" value="SAM-dependent_MTases_sf"/>
</dbReference>
<dbReference type="Proteomes" id="UP000006395">
    <property type="component" value="Chromosome"/>
</dbReference>
<reference evidence="2 3" key="1">
    <citation type="journal article" date="2011" name="J. Bacteriol.">
        <title>Genome analyses of icelandic strains of Sulfolobus islandicus, model organisms for genetic and virus-host interaction studies.</title>
        <authorList>
            <person name="Guo L."/>
            <person name="Brugger K."/>
            <person name="Liu C."/>
            <person name="Shah S.A."/>
            <person name="Zheng H."/>
            <person name="Zhu Y."/>
            <person name="Wang S."/>
            <person name="Lillestol R.K."/>
            <person name="Chen L."/>
            <person name="Frank J."/>
            <person name="Prangishvili D."/>
            <person name="Paulin L."/>
            <person name="She Q."/>
            <person name="Huang L."/>
            <person name="Garrett R.A."/>
        </authorList>
    </citation>
    <scope>NUCLEOTIDE SEQUENCE [LARGE SCALE GENOMIC DNA]</scope>
    <source>
        <strain evidence="2 3">HVE10/4</strain>
    </source>
</reference>
<dbReference type="GO" id="GO:0032259">
    <property type="term" value="P:methylation"/>
    <property type="evidence" value="ECO:0007669"/>
    <property type="project" value="UniProtKB-KW"/>
</dbReference>
<accession>F0NNE8</accession>
<dbReference type="PANTHER" id="PTHR34203:SF15">
    <property type="entry name" value="SLL1173 PROTEIN"/>
    <property type="match status" value="1"/>
</dbReference>
<dbReference type="EMBL" id="CP002426">
    <property type="protein sequence ID" value="ADX81906.1"/>
    <property type="molecule type" value="Genomic_DNA"/>
</dbReference>
<protein>
    <submittedName>
        <fullName evidence="2">Methyltransferase FkbM family</fullName>
    </submittedName>
</protein>
<dbReference type="InterPro" id="IPR006342">
    <property type="entry name" value="FkbM_mtfrase"/>
</dbReference>
<feature type="domain" description="Methyltransferase FkbM" evidence="1">
    <location>
        <begin position="42"/>
        <end position="180"/>
    </location>
</feature>
<keyword evidence="3" id="KW-1185">Reference proteome</keyword>
<gene>
    <name evidence="2" type="ordered locus">SiH_0544</name>
</gene>
<dbReference type="NCBIfam" id="TIGR01444">
    <property type="entry name" value="fkbM_fam"/>
    <property type="match status" value="1"/>
</dbReference>
<dbReference type="RefSeq" id="WP_014512108.1">
    <property type="nucleotide sequence ID" value="NC_017275.1"/>
</dbReference>
<sequence>MIFTYGKTRIEVPRGYEFVYYATFIAGEWDFLKVRKSDMVLDAGAFIGDFTVKVAKKAKEVVAVEPLPWAFQLLKKNVEMNELKNVVLVNKALYDVDGVKVKIIDEGTASKIGEEGIEVETTTVESLGKFSVVKMDIEGAEGKLFERREWLSYVKQIAIELHGQENIKRIPAILREEGFNLRFMSKGDLVKATLRNGLLHLPSFLKAEIKTKILVNYFSKKYDVPALSREEYRIVYGKRAY</sequence>
<dbReference type="Gene3D" id="3.40.50.150">
    <property type="entry name" value="Vaccinia Virus protein VP39"/>
    <property type="match status" value="1"/>
</dbReference>
<proteinExistence type="predicted"/>
<evidence type="ECO:0000313" key="2">
    <source>
        <dbReference type="EMBL" id="ADX81906.1"/>
    </source>
</evidence>
<dbReference type="HOGENOM" id="CLU_101256_0_0_2"/>
<dbReference type="GeneID" id="12414575"/>
<dbReference type="GO" id="GO:0008168">
    <property type="term" value="F:methyltransferase activity"/>
    <property type="evidence" value="ECO:0007669"/>
    <property type="project" value="UniProtKB-KW"/>
</dbReference>